<dbReference type="PANTHER" id="PTHR34072:SF52">
    <property type="entry name" value="RIBONUCLEASE H"/>
    <property type="match status" value="1"/>
</dbReference>
<evidence type="ECO:0000313" key="1">
    <source>
        <dbReference type="EMBL" id="KYP53476.1"/>
    </source>
</evidence>
<proteinExistence type="predicted"/>
<sequence>MPEIHLRIVLQVSRNKQSSTKLCKCEFWLEEVKFLGHDISKEIISVNPSKVEVGMQVEEPKIVIEIRSFLGLIGYFYGSKFDSDCNSFDQEDLNIRQRRLMKFIKDYDFQLLFHRGMAKVLVNHLDRKVIHVSAMMKKETELIFGYLNQYTIKEKDKIKATKVVAWEENLPLVEITYNNPDEAFHGCKCRTSLVWCKSYVDKRIKPLEFQKRDHVFLKVTLVTRADRSIKSNKFTPKCSRPYQILRRVEIDKENPTIEPNPIKIEGRRIRRLRTERNIYH</sequence>
<dbReference type="AlphaFoldDB" id="A0A151SF95"/>
<dbReference type="InterPro" id="IPR043128">
    <property type="entry name" value="Rev_trsase/Diguanyl_cyclase"/>
</dbReference>
<dbReference type="PANTHER" id="PTHR34072">
    <property type="entry name" value="ENZYMATIC POLYPROTEIN-RELATED"/>
    <property type="match status" value="1"/>
</dbReference>
<accession>A0A151SF95</accession>
<dbReference type="EMBL" id="KQ483413">
    <property type="protein sequence ID" value="KYP53476.1"/>
    <property type="molecule type" value="Genomic_DNA"/>
</dbReference>
<dbReference type="InterPro" id="IPR043502">
    <property type="entry name" value="DNA/RNA_pol_sf"/>
</dbReference>
<reference evidence="1" key="1">
    <citation type="journal article" date="2012" name="Nat. Biotechnol.">
        <title>Draft genome sequence of pigeonpea (Cajanus cajan), an orphan legume crop of resource-poor farmers.</title>
        <authorList>
            <person name="Varshney R.K."/>
            <person name="Chen W."/>
            <person name="Li Y."/>
            <person name="Bharti A.K."/>
            <person name="Saxena R.K."/>
            <person name="Schlueter J.A."/>
            <person name="Donoghue M.T."/>
            <person name="Azam S."/>
            <person name="Fan G."/>
            <person name="Whaley A.M."/>
            <person name="Farmer A.D."/>
            <person name="Sheridan J."/>
            <person name="Iwata A."/>
            <person name="Tuteja R."/>
            <person name="Penmetsa R.V."/>
            <person name="Wu W."/>
            <person name="Upadhyaya H.D."/>
            <person name="Yang S.P."/>
            <person name="Shah T."/>
            <person name="Saxena K.B."/>
            <person name="Michael T."/>
            <person name="McCombie W.R."/>
            <person name="Yang B."/>
            <person name="Zhang G."/>
            <person name="Yang H."/>
            <person name="Wang J."/>
            <person name="Spillane C."/>
            <person name="Cook D.R."/>
            <person name="May G.D."/>
            <person name="Xu X."/>
            <person name="Jackson S.A."/>
        </authorList>
    </citation>
    <scope>NUCLEOTIDE SEQUENCE [LARGE SCALE GENOMIC DNA]</scope>
</reference>
<organism evidence="1 2">
    <name type="scientific">Cajanus cajan</name>
    <name type="common">Pigeon pea</name>
    <name type="synonym">Cajanus indicus</name>
    <dbReference type="NCBI Taxonomy" id="3821"/>
    <lineage>
        <taxon>Eukaryota</taxon>
        <taxon>Viridiplantae</taxon>
        <taxon>Streptophyta</taxon>
        <taxon>Embryophyta</taxon>
        <taxon>Tracheophyta</taxon>
        <taxon>Spermatophyta</taxon>
        <taxon>Magnoliopsida</taxon>
        <taxon>eudicotyledons</taxon>
        <taxon>Gunneridae</taxon>
        <taxon>Pentapetalae</taxon>
        <taxon>rosids</taxon>
        <taxon>fabids</taxon>
        <taxon>Fabales</taxon>
        <taxon>Fabaceae</taxon>
        <taxon>Papilionoideae</taxon>
        <taxon>50 kb inversion clade</taxon>
        <taxon>NPAAA clade</taxon>
        <taxon>indigoferoid/millettioid clade</taxon>
        <taxon>Phaseoleae</taxon>
        <taxon>Cajanus</taxon>
    </lineage>
</organism>
<name>A0A151SF95_CAJCA</name>
<evidence type="ECO:0000313" key="2">
    <source>
        <dbReference type="Proteomes" id="UP000075243"/>
    </source>
</evidence>
<gene>
    <name evidence="1" type="ORF">KK1_024614</name>
</gene>
<evidence type="ECO:0008006" key="3">
    <source>
        <dbReference type="Google" id="ProtNLM"/>
    </source>
</evidence>
<dbReference type="Gene3D" id="3.30.70.270">
    <property type="match status" value="1"/>
</dbReference>
<protein>
    <recommendedName>
        <fullName evidence="3">Polyprotein</fullName>
    </recommendedName>
</protein>
<dbReference type="Proteomes" id="UP000075243">
    <property type="component" value="Unassembled WGS sequence"/>
</dbReference>
<dbReference type="SUPFAM" id="SSF56672">
    <property type="entry name" value="DNA/RNA polymerases"/>
    <property type="match status" value="1"/>
</dbReference>
<dbReference type="Gramene" id="C.cajan_24400.t">
    <property type="protein sequence ID" value="C.cajan_24400.t"/>
    <property type="gene ID" value="C.cajan_24400"/>
</dbReference>
<keyword evidence="2" id="KW-1185">Reference proteome</keyword>